<name>A0AAQ4CPI4_9CREN</name>
<protein>
    <submittedName>
        <fullName evidence="1">Uncharacterized protein</fullName>
    </submittedName>
</protein>
<dbReference type="EMBL" id="AP025226">
    <property type="protein sequence ID" value="BDB97715.1"/>
    <property type="molecule type" value="Genomic_DNA"/>
</dbReference>
<dbReference type="KEGG" id="scas:SACC_07320"/>
<reference evidence="1 2" key="1">
    <citation type="journal article" date="2022" name="Microbiol. Resour. Announc.">
        <title>Complete Genome Sequence of the Hyperthermophilic and Acidophilic Archaeon Saccharolobus caldissimus Strain HS-3T.</title>
        <authorList>
            <person name="Sakai H.D."/>
            <person name="Kurosawa N."/>
        </authorList>
    </citation>
    <scope>NUCLEOTIDE SEQUENCE [LARGE SCALE GENOMIC DNA]</scope>
    <source>
        <strain evidence="1 2">JCM32116</strain>
    </source>
</reference>
<dbReference type="AlphaFoldDB" id="A0AAQ4CPI4"/>
<evidence type="ECO:0000313" key="2">
    <source>
        <dbReference type="Proteomes" id="UP001319921"/>
    </source>
</evidence>
<dbReference type="GeneID" id="68865469"/>
<organism evidence="1 2">
    <name type="scientific">Saccharolobus caldissimus</name>
    <dbReference type="NCBI Taxonomy" id="1702097"/>
    <lineage>
        <taxon>Archaea</taxon>
        <taxon>Thermoproteota</taxon>
        <taxon>Thermoprotei</taxon>
        <taxon>Sulfolobales</taxon>
        <taxon>Sulfolobaceae</taxon>
        <taxon>Saccharolobus</taxon>
    </lineage>
</organism>
<accession>A0AAQ4CPI4</accession>
<evidence type="ECO:0000313" key="1">
    <source>
        <dbReference type="EMBL" id="BDB97715.1"/>
    </source>
</evidence>
<sequence>MSCIENLHKAYILTWIGDYETASKLAKECLQLLSDSKQIRKKIREIVINTNRNYEIAKKLREEGITTTDLIQLALYTLARKFSIRQENNIEIIERNDIKISIIKNSLTNELRGYCEGCKGYKYSLLKKGNGYFIVYNEIIYAEFSEGDTNEIIEEIIKSIKF</sequence>
<gene>
    <name evidence="1" type="ORF">SACC_07320</name>
</gene>
<dbReference type="Proteomes" id="UP001319921">
    <property type="component" value="Chromosome"/>
</dbReference>
<keyword evidence="2" id="KW-1185">Reference proteome</keyword>
<dbReference type="RefSeq" id="WP_229571694.1">
    <property type="nucleotide sequence ID" value="NZ_AP025226.1"/>
</dbReference>
<proteinExistence type="predicted"/>